<reference evidence="4 5" key="1">
    <citation type="submission" date="2016-10" db="EMBL/GenBank/DDBJ databases">
        <authorList>
            <person name="de Groot N.N."/>
        </authorList>
    </citation>
    <scope>NUCLEOTIDE SEQUENCE [LARGE SCALE GENOMIC DNA]</scope>
    <source>
        <strain evidence="4 5">AR40</strain>
    </source>
</reference>
<dbReference type="GO" id="GO:0008270">
    <property type="term" value="F:zinc ion binding"/>
    <property type="evidence" value="ECO:0007669"/>
    <property type="project" value="UniProtKB-KW"/>
</dbReference>
<gene>
    <name evidence="3" type="ORF">CPT75_16600</name>
    <name evidence="4" type="ORF">SAMN04487884_10245</name>
</gene>
<name>A0A1H9LEN9_BUTFI</name>
<reference evidence="3 6" key="2">
    <citation type="submission" date="2017-09" db="EMBL/GenBank/DDBJ databases">
        <title>High-quality draft genome sequence of Butyrivibrio fibrisolvens INBov1, isolated from cow rumen.</title>
        <authorList>
            <person name="Rodriguez Hernaez J."/>
            <person name="Rivarola M."/>
            <person name="Paniego N."/>
            <person name="Cravero S."/>
            <person name="Ceron Cucchi M."/>
            <person name="Martinez M.C."/>
        </authorList>
    </citation>
    <scope>NUCLEOTIDE SEQUENCE [LARGE SCALE GENOMIC DNA]</scope>
    <source>
        <strain evidence="3 6">INBov1</strain>
    </source>
</reference>
<evidence type="ECO:0000313" key="4">
    <source>
        <dbReference type="EMBL" id="SER09864.1"/>
    </source>
</evidence>
<dbReference type="Proteomes" id="UP000182584">
    <property type="component" value="Unassembled WGS sequence"/>
</dbReference>
<evidence type="ECO:0000259" key="2">
    <source>
        <dbReference type="Pfam" id="PF13490"/>
    </source>
</evidence>
<evidence type="ECO:0000313" key="3">
    <source>
        <dbReference type="EMBL" id="PWT28615.1"/>
    </source>
</evidence>
<dbReference type="EMBL" id="NXNG01000001">
    <property type="protein sequence ID" value="PWT28615.1"/>
    <property type="molecule type" value="Genomic_DNA"/>
</dbReference>
<dbReference type="AlphaFoldDB" id="A0A1H9LEN9"/>
<keyword evidence="6" id="KW-1185">Reference proteome</keyword>
<dbReference type="Proteomes" id="UP000245488">
    <property type="component" value="Chromosome"/>
</dbReference>
<proteinExistence type="predicted"/>
<keyword evidence="4" id="KW-0863">Zinc-finger</keyword>
<dbReference type="OrthoDB" id="9808253at2"/>
<organism evidence="4 5">
    <name type="scientific">Butyrivibrio fibrisolvens</name>
    <dbReference type="NCBI Taxonomy" id="831"/>
    <lineage>
        <taxon>Bacteria</taxon>
        <taxon>Bacillati</taxon>
        <taxon>Bacillota</taxon>
        <taxon>Clostridia</taxon>
        <taxon>Lachnospirales</taxon>
        <taxon>Lachnospiraceae</taxon>
        <taxon>Butyrivibrio</taxon>
    </lineage>
</organism>
<evidence type="ECO:0000256" key="1">
    <source>
        <dbReference type="SAM" id="Phobius"/>
    </source>
</evidence>
<dbReference type="Pfam" id="PF13490">
    <property type="entry name" value="zf-HC2"/>
    <property type="match status" value="1"/>
</dbReference>
<keyword evidence="1" id="KW-1133">Transmembrane helix</keyword>
<dbReference type="InterPro" id="IPR027383">
    <property type="entry name" value="Znf_put"/>
</dbReference>
<keyword evidence="4" id="KW-0479">Metal-binding</keyword>
<feature type="transmembrane region" description="Helical" evidence="1">
    <location>
        <begin position="87"/>
        <end position="108"/>
    </location>
</feature>
<protein>
    <submittedName>
        <fullName evidence="4">Putative zinc-finger</fullName>
    </submittedName>
</protein>
<dbReference type="eggNOG" id="ENOG503316M">
    <property type="taxonomic scope" value="Bacteria"/>
</dbReference>
<accession>A0A1H9LEN9</accession>
<evidence type="ECO:0000313" key="5">
    <source>
        <dbReference type="Proteomes" id="UP000182584"/>
    </source>
</evidence>
<dbReference type="EMBL" id="FOGJ01000002">
    <property type="protein sequence ID" value="SER09864.1"/>
    <property type="molecule type" value="Genomic_DNA"/>
</dbReference>
<keyword evidence="1" id="KW-0812">Transmembrane</keyword>
<sequence>MTHKEAERCIPSFFDESIENLELAEFLEHIDSCPDCREELTIQFLVGRGLQSLSMGDEFNLAGELDKKLLKAHARLNRLYRLERFSWILRAIVVAETVALFMLTLRILF</sequence>
<evidence type="ECO:0000313" key="6">
    <source>
        <dbReference type="Proteomes" id="UP000245488"/>
    </source>
</evidence>
<keyword evidence="4" id="KW-0862">Zinc</keyword>
<keyword evidence="1" id="KW-0472">Membrane</keyword>
<feature type="domain" description="Putative zinc-finger" evidence="2">
    <location>
        <begin position="4"/>
        <end position="37"/>
    </location>
</feature>
<dbReference type="RefSeq" id="WP_022758719.1">
    <property type="nucleotide sequence ID" value="NZ_CM009896.1"/>
</dbReference>